<dbReference type="InterPro" id="IPR004709">
    <property type="entry name" value="NaH_exchanger"/>
</dbReference>
<evidence type="ECO:0000256" key="5">
    <source>
        <dbReference type="ARBA" id="ARBA00022989"/>
    </source>
</evidence>
<dbReference type="InterPro" id="IPR006153">
    <property type="entry name" value="Cation/H_exchanger_TM"/>
</dbReference>
<keyword evidence="8 11" id="KW-0406">Ion transport</keyword>
<evidence type="ECO:0000256" key="11">
    <source>
        <dbReference type="RuleBase" id="RU003722"/>
    </source>
</evidence>
<proteinExistence type="inferred from homology"/>
<dbReference type="GO" id="GO:0015385">
    <property type="term" value="F:sodium:proton antiporter activity"/>
    <property type="evidence" value="ECO:0007669"/>
    <property type="project" value="InterPro"/>
</dbReference>
<dbReference type="GO" id="GO:0098719">
    <property type="term" value="P:sodium ion import across plasma membrane"/>
    <property type="evidence" value="ECO:0007669"/>
    <property type="project" value="TreeGrafter"/>
</dbReference>
<dbReference type="GO" id="GO:0051453">
    <property type="term" value="P:regulation of intracellular pH"/>
    <property type="evidence" value="ECO:0007669"/>
    <property type="project" value="TreeGrafter"/>
</dbReference>
<feature type="compositionally biased region" description="Low complexity" evidence="12">
    <location>
        <begin position="163"/>
        <end position="176"/>
    </location>
</feature>
<feature type="transmembrane region" description="Helical" evidence="13">
    <location>
        <begin position="416"/>
        <end position="439"/>
    </location>
</feature>
<evidence type="ECO:0000259" key="15">
    <source>
        <dbReference type="Pfam" id="PF00999"/>
    </source>
</evidence>
<evidence type="ECO:0000256" key="7">
    <source>
        <dbReference type="ARBA" id="ARBA00023053"/>
    </source>
</evidence>
<organism evidence="16">
    <name type="scientific">Amphimedon queenslandica</name>
    <name type="common">Sponge</name>
    <dbReference type="NCBI Taxonomy" id="400682"/>
    <lineage>
        <taxon>Eukaryota</taxon>
        <taxon>Metazoa</taxon>
        <taxon>Porifera</taxon>
        <taxon>Demospongiae</taxon>
        <taxon>Heteroscleromorpha</taxon>
        <taxon>Haplosclerida</taxon>
        <taxon>Niphatidae</taxon>
        <taxon>Amphimedon</taxon>
    </lineage>
</organism>
<evidence type="ECO:0000256" key="2">
    <source>
        <dbReference type="ARBA" id="ARBA00022448"/>
    </source>
</evidence>
<dbReference type="STRING" id="400682.A0A1X7TS15"/>
<feature type="region of interest" description="Disordered" evidence="12">
    <location>
        <begin position="56"/>
        <end position="142"/>
    </location>
</feature>
<keyword evidence="3 11" id="KW-0050">Antiport</keyword>
<evidence type="ECO:0000256" key="13">
    <source>
        <dbReference type="SAM" id="Phobius"/>
    </source>
</evidence>
<evidence type="ECO:0000256" key="14">
    <source>
        <dbReference type="SAM" id="SignalP"/>
    </source>
</evidence>
<evidence type="ECO:0000256" key="3">
    <source>
        <dbReference type="ARBA" id="ARBA00022449"/>
    </source>
</evidence>
<feature type="compositionally biased region" description="Low complexity" evidence="12">
    <location>
        <begin position="107"/>
        <end position="142"/>
    </location>
</feature>
<evidence type="ECO:0000256" key="4">
    <source>
        <dbReference type="ARBA" id="ARBA00022692"/>
    </source>
</evidence>
<feature type="transmembrane region" description="Helical" evidence="13">
    <location>
        <begin position="236"/>
        <end position="256"/>
    </location>
</feature>
<keyword evidence="7" id="KW-0915">Sodium</keyword>
<feature type="domain" description="Cation/H+ exchanger transmembrane" evidence="15">
    <location>
        <begin position="218"/>
        <end position="623"/>
    </location>
</feature>
<dbReference type="PANTHER" id="PTHR10110">
    <property type="entry name" value="SODIUM/HYDROGEN EXCHANGER"/>
    <property type="match status" value="1"/>
</dbReference>
<feature type="region of interest" description="Disordered" evidence="12">
    <location>
        <begin position="158"/>
        <end position="198"/>
    </location>
</feature>
<dbReference type="InterPro" id="IPR018422">
    <property type="entry name" value="Cation/H_exchanger_CPA1"/>
</dbReference>
<dbReference type="PANTHER" id="PTHR10110:SF191">
    <property type="entry name" value="SODIUM_HYDROGEN EXCHANGER 8"/>
    <property type="match status" value="1"/>
</dbReference>
<feature type="chain" id="PRO_5012620709" description="Sodium/hydrogen exchanger" evidence="14">
    <location>
        <begin position="30"/>
        <end position="739"/>
    </location>
</feature>
<dbReference type="EnsemblMetazoa" id="Aqu2.1.17638_001">
    <property type="protein sequence ID" value="Aqu2.1.17638_001"/>
    <property type="gene ID" value="Aqu2.1.17638"/>
</dbReference>
<feature type="transmembrane region" description="Helical" evidence="13">
    <location>
        <begin position="506"/>
        <end position="523"/>
    </location>
</feature>
<keyword evidence="6" id="KW-0333">Golgi apparatus</keyword>
<dbReference type="GO" id="GO:0015386">
    <property type="term" value="F:potassium:proton antiporter activity"/>
    <property type="evidence" value="ECO:0007669"/>
    <property type="project" value="TreeGrafter"/>
</dbReference>
<feature type="transmembrane region" description="Helical" evidence="13">
    <location>
        <begin position="566"/>
        <end position="584"/>
    </location>
</feature>
<dbReference type="PRINTS" id="PR01084">
    <property type="entry name" value="NAHEXCHNGR"/>
</dbReference>
<keyword evidence="17" id="KW-1185">Reference proteome</keyword>
<evidence type="ECO:0000256" key="9">
    <source>
        <dbReference type="ARBA" id="ARBA00023136"/>
    </source>
</evidence>
<evidence type="ECO:0000256" key="1">
    <source>
        <dbReference type="ARBA" id="ARBA00004653"/>
    </source>
</evidence>
<evidence type="ECO:0000313" key="17">
    <source>
        <dbReference type="Proteomes" id="UP000007879"/>
    </source>
</evidence>
<feature type="compositionally biased region" description="Low complexity" evidence="12">
    <location>
        <begin position="56"/>
        <end position="76"/>
    </location>
</feature>
<dbReference type="EnsemblMetazoa" id="XM_020002570.1">
    <property type="protein sequence ID" value="XP_019858129.1"/>
    <property type="gene ID" value="LOC100636299"/>
</dbReference>
<evidence type="ECO:0000256" key="6">
    <source>
        <dbReference type="ARBA" id="ARBA00023034"/>
    </source>
</evidence>
<dbReference type="NCBIfam" id="TIGR00840">
    <property type="entry name" value="b_cpa1"/>
    <property type="match status" value="1"/>
</dbReference>
<dbReference type="GO" id="GO:0005886">
    <property type="term" value="C:plasma membrane"/>
    <property type="evidence" value="ECO:0007669"/>
    <property type="project" value="TreeGrafter"/>
</dbReference>
<dbReference type="eggNOG" id="KOG1965">
    <property type="taxonomic scope" value="Eukaryota"/>
</dbReference>
<dbReference type="Pfam" id="PF00999">
    <property type="entry name" value="Na_H_Exchanger"/>
    <property type="match status" value="1"/>
</dbReference>
<sequence length="739" mass="80626">MVPVLSSVSNGPLVYFFLFSLYLISTSNCQYTDYTNGYIPSVPPLSDDDINYPTVSTISSSMPRPLSSSPSSSLSPYIPPPPSSIINTRGDLPSVTITTSSVPLSPPITSTNSSTSSSGSSDSPPLSYVSTSSTHSLSSTAPPTLITTSSYSSVNATASKLHPSSSMPTSSSSAMPTLPPPTTGTTEGVPPTGPPEEEESLTSISIFFILVLLGLSVVMVHLLIKMEFHYLPESIAFVILGFLVGGGMFIFTYFIGGHDYRGHETLHPQFFFLVLLPPIIFESGYSLHKGNFFQNLGSIVIFAVLGTAISAVIVGGGLYLLGVMGVIYKLDLIQSFTFGSLISAVDPVATLAIFHALHVDPTLNMLVFGESVLNDAVSIVLTKTILNQLPKDDPVGGADDVTAAKILGNSSWEFCVMSFGSALLGVVFALFSALFLKLVNLRRHQSLEFCMWVIFAFAPYFLAEGLHLSGIMAILFCGIVMSHYTHHNLSAVTQITVQQALRTVSFMAETGVFLYLGLAVFTINKYFDLALIIWSVVLILAGRAANIFPLTALVNCCRSIKISIRMQCIMWYSGLRGAVAFALAENLKDYFNKEVTGYIVTTTLVIVLFTIVILGGSTLPLLKFLKADEGAKLTLSKTEEQDTAISMSSPVNERFMMSPRVYNRLRNCSQWFMFIDYRYIRPFFIRRFTKEEVKASQFDMQQKTVEWYQGLRNDSLSDHDEIHETTAGEEESTVSTLLS</sequence>
<feature type="signal peptide" evidence="14">
    <location>
        <begin position="1"/>
        <end position="29"/>
    </location>
</feature>
<reference evidence="17" key="1">
    <citation type="journal article" date="2010" name="Nature">
        <title>The Amphimedon queenslandica genome and the evolution of animal complexity.</title>
        <authorList>
            <person name="Srivastava M."/>
            <person name="Simakov O."/>
            <person name="Chapman J."/>
            <person name="Fahey B."/>
            <person name="Gauthier M.E."/>
            <person name="Mitros T."/>
            <person name="Richards G.S."/>
            <person name="Conaco C."/>
            <person name="Dacre M."/>
            <person name="Hellsten U."/>
            <person name="Larroux C."/>
            <person name="Putnam N.H."/>
            <person name="Stanke M."/>
            <person name="Adamska M."/>
            <person name="Darling A."/>
            <person name="Degnan S.M."/>
            <person name="Oakley T.H."/>
            <person name="Plachetzki D.C."/>
            <person name="Zhai Y."/>
            <person name="Adamski M."/>
            <person name="Calcino A."/>
            <person name="Cummins S.F."/>
            <person name="Goodstein D.M."/>
            <person name="Harris C."/>
            <person name="Jackson D.J."/>
            <person name="Leys S.P."/>
            <person name="Shu S."/>
            <person name="Woodcroft B.J."/>
            <person name="Vervoort M."/>
            <person name="Kosik K.S."/>
            <person name="Manning G."/>
            <person name="Degnan B.M."/>
            <person name="Rokhsar D.S."/>
        </authorList>
    </citation>
    <scope>NUCLEOTIDE SEQUENCE [LARGE SCALE GENOMIC DNA]</scope>
</reference>
<keyword evidence="5 13" id="KW-1133">Transmembrane helix</keyword>
<dbReference type="KEGG" id="aqu:100636299"/>
<dbReference type="AlphaFoldDB" id="A0A1X7TS15"/>
<gene>
    <name evidence="16" type="primary">100636299</name>
</gene>
<evidence type="ECO:0000256" key="8">
    <source>
        <dbReference type="ARBA" id="ARBA00023065"/>
    </source>
</evidence>
<evidence type="ECO:0000256" key="12">
    <source>
        <dbReference type="SAM" id="MobiDB-lite"/>
    </source>
</evidence>
<keyword evidence="9 13" id="KW-0472">Membrane</keyword>
<reference evidence="16" key="2">
    <citation type="submission" date="2017-05" db="UniProtKB">
        <authorList>
            <consortium name="EnsemblMetazoa"/>
        </authorList>
    </citation>
    <scope>IDENTIFICATION</scope>
</reference>
<keyword evidence="4 11" id="KW-0812">Transmembrane</keyword>
<feature type="transmembrane region" description="Helical" evidence="13">
    <location>
        <begin position="268"/>
        <end position="287"/>
    </location>
</feature>
<dbReference type="FunCoup" id="A0A1X7TS15">
    <property type="interactions" value="178"/>
</dbReference>
<dbReference type="InParanoid" id="A0A1X7TS15"/>
<feature type="transmembrane region" description="Helical" evidence="13">
    <location>
        <begin position="446"/>
        <end position="462"/>
    </location>
</feature>
<dbReference type="Gene3D" id="6.10.140.1330">
    <property type="match status" value="1"/>
</dbReference>
<dbReference type="Proteomes" id="UP000007879">
    <property type="component" value="Unassembled WGS sequence"/>
</dbReference>
<dbReference type="GO" id="GO:0000139">
    <property type="term" value="C:Golgi membrane"/>
    <property type="evidence" value="ECO:0007669"/>
    <property type="project" value="UniProtKB-SubCell"/>
</dbReference>
<feature type="transmembrane region" description="Helical" evidence="13">
    <location>
        <begin position="596"/>
        <end position="622"/>
    </location>
</feature>
<evidence type="ECO:0000313" key="16">
    <source>
        <dbReference type="EnsemblMetazoa" id="Aqu2.1.17638_001"/>
    </source>
</evidence>
<keyword evidence="2 11" id="KW-0813">Transport</keyword>
<keyword evidence="10 11" id="KW-0739">Sodium transport</keyword>
<keyword evidence="14" id="KW-0732">Signal</keyword>
<protein>
    <recommendedName>
        <fullName evidence="11">Sodium/hydrogen exchanger</fullName>
    </recommendedName>
</protein>
<comment type="subcellular location">
    <subcellularLocation>
        <location evidence="1">Golgi apparatus membrane</location>
        <topology evidence="1">Multi-pass membrane protein</topology>
    </subcellularLocation>
</comment>
<feature type="transmembrane region" description="Helical" evidence="13">
    <location>
        <begin position="299"/>
        <end position="328"/>
    </location>
</feature>
<accession>A0A1X7TS15</accession>
<name>A0A1X7TS15_AMPQE</name>
<feature type="transmembrane region" description="Helical" evidence="13">
    <location>
        <begin position="529"/>
        <end position="554"/>
    </location>
</feature>
<comment type="similarity">
    <text evidence="11">Belongs to the monovalent cation:proton antiporter 1 (CPA1) transporter (TC 2.A.36) family.</text>
</comment>
<evidence type="ECO:0000256" key="10">
    <source>
        <dbReference type="ARBA" id="ARBA00023201"/>
    </source>
</evidence>
<dbReference type="OrthoDB" id="196264at2759"/>
<feature type="transmembrane region" description="Helical" evidence="13">
    <location>
        <begin position="204"/>
        <end position="224"/>
    </location>
</feature>